<dbReference type="AlphaFoldDB" id="A0A9Q0FVC7"/>
<accession>A0A9Q0FVC7</accession>
<evidence type="ECO:0000259" key="4">
    <source>
        <dbReference type="PROSITE" id="PS51782"/>
    </source>
</evidence>
<dbReference type="InterPro" id="IPR052210">
    <property type="entry name" value="LysM1-like"/>
</dbReference>
<comment type="caution">
    <text evidence="5">The sequence shown here is derived from an EMBL/GenBank/DDBJ whole genome shotgun (WGS) entry which is preliminary data.</text>
</comment>
<organism evidence="5 6">
    <name type="scientific">Turnera subulata</name>
    <dbReference type="NCBI Taxonomy" id="218843"/>
    <lineage>
        <taxon>Eukaryota</taxon>
        <taxon>Viridiplantae</taxon>
        <taxon>Streptophyta</taxon>
        <taxon>Embryophyta</taxon>
        <taxon>Tracheophyta</taxon>
        <taxon>Spermatophyta</taxon>
        <taxon>Magnoliopsida</taxon>
        <taxon>eudicotyledons</taxon>
        <taxon>Gunneridae</taxon>
        <taxon>Pentapetalae</taxon>
        <taxon>rosids</taxon>
        <taxon>fabids</taxon>
        <taxon>Malpighiales</taxon>
        <taxon>Passifloraceae</taxon>
        <taxon>Turnera</taxon>
    </lineage>
</organism>
<evidence type="ECO:0000313" key="6">
    <source>
        <dbReference type="Proteomes" id="UP001141552"/>
    </source>
</evidence>
<evidence type="ECO:0000256" key="1">
    <source>
        <dbReference type="ARBA" id="ARBA00022669"/>
    </source>
</evidence>
<dbReference type="InterPro" id="IPR036779">
    <property type="entry name" value="LysM_dom_sf"/>
</dbReference>
<reference evidence="5" key="2">
    <citation type="journal article" date="2023" name="Plants (Basel)">
        <title>Annotation of the Turnera subulata (Passifloraceae) Draft Genome Reveals the S-Locus Evolved after the Divergence of Turneroideae from Passifloroideae in a Stepwise Manner.</title>
        <authorList>
            <person name="Henning P.M."/>
            <person name="Roalson E.H."/>
            <person name="Mir W."/>
            <person name="McCubbin A.G."/>
            <person name="Shore J.S."/>
        </authorList>
    </citation>
    <scope>NUCLEOTIDE SEQUENCE</scope>
    <source>
        <strain evidence="5">F60SS</strain>
    </source>
</reference>
<dbReference type="Proteomes" id="UP001141552">
    <property type="component" value="Unassembled WGS sequence"/>
</dbReference>
<dbReference type="EMBL" id="JAKUCV010003956">
    <property type="protein sequence ID" value="KAJ4837051.1"/>
    <property type="molecule type" value="Genomic_DNA"/>
</dbReference>
<evidence type="ECO:0000256" key="3">
    <source>
        <dbReference type="SAM" id="SignalP"/>
    </source>
</evidence>
<feature type="chain" id="PRO_5040285572" description="LysM domain-containing protein" evidence="3">
    <location>
        <begin position="30"/>
        <end position="93"/>
    </location>
</feature>
<dbReference type="InterPro" id="IPR018392">
    <property type="entry name" value="LysM"/>
</dbReference>
<feature type="signal peptide" evidence="3">
    <location>
        <begin position="1"/>
        <end position="29"/>
    </location>
</feature>
<keyword evidence="1" id="KW-0147">Chitin-binding</keyword>
<dbReference type="Gene3D" id="3.10.350.10">
    <property type="entry name" value="LysM domain"/>
    <property type="match status" value="1"/>
</dbReference>
<dbReference type="CDD" id="cd00118">
    <property type="entry name" value="LysM"/>
    <property type="match status" value="1"/>
</dbReference>
<dbReference type="PANTHER" id="PTHR34997:SF1">
    <property type="entry name" value="PEPTIDOGLYCAN-BINDING LYSIN DOMAIN"/>
    <property type="match status" value="1"/>
</dbReference>
<keyword evidence="3" id="KW-0732">Signal</keyword>
<sequence length="93" mass="10010">MAKSSTKTAFLLNLVLMVSVLLAFSLVESRLFGIGFPKSSPTCFSVYGVQSGDTCFAVEQSFNLTTEAFNAINPNLECKKLFVGQWLCVSGSA</sequence>
<keyword evidence="2" id="KW-0843">Virulence</keyword>
<gene>
    <name evidence="5" type="ORF">Tsubulata_011147</name>
</gene>
<proteinExistence type="predicted"/>
<dbReference type="Pfam" id="PF01476">
    <property type="entry name" value="LysM"/>
    <property type="match status" value="1"/>
</dbReference>
<dbReference type="SMART" id="SM00257">
    <property type="entry name" value="LysM"/>
    <property type="match status" value="1"/>
</dbReference>
<name>A0A9Q0FVC7_9ROSI</name>
<evidence type="ECO:0000256" key="2">
    <source>
        <dbReference type="ARBA" id="ARBA00023026"/>
    </source>
</evidence>
<dbReference type="SUPFAM" id="SSF54106">
    <property type="entry name" value="LysM domain"/>
    <property type="match status" value="1"/>
</dbReference>
<keyword evidence="6" id="KW-1185">Reference proteome</keyword>
<evidence type="ECO:0000313" key="5">
    <source>
        <dbReference type="EMBL" id="KAJ4837051.1"/>
    </source>
</evidence>
<dbReference type="OrthoDB" id="1921017at2759"/>
<feature type="domain" description="LysM" evidence="4">
    <location>
        <begin position="45"/>
        <end position="89"/>
    </location>
</feature>
<dbReference type="PANTHER" id="PTHR34997">
    <property type="entry name" value="AM15"/>
    <property type="match status" value="1"/>
</dbReference>
<reference evidence="5" key="1">
    <citation type="submission" date="2022-02" db="EMBL/GenBank/DDBJ databases">
        <authorList>
            <person name="Henning P.M."/>
            <person name="McCubbin A.G."/>
            <person name="Shore J.S."/>
        </authorList>
    </citation>
    <scope>NUCLEOTIDE SEQUENCE</scope>
    <source>
        <strain evidence="5">F60SS</strain>
        <tissue evidence="5">Leaves</tissue>
    </source>
</reference>
<dbReference type="GO" id="GO:0008061">
    <property type="term" value="F:chitin binding"/>
    <property type="evidence" value="ECO:0007669"/>
    <property type="project" value="UniProtKB-KW"/>
</dbReference>
<dbReference type="PROSITE" id="PS51782">
    <property type="entry name" value="LYSM"/>
    <property type="match status" value="1"/>
</dbReference>
<protein>
    <recommendedName>
        <fullName evidence="4">LysM domain-containing protein</fullName>
    </recommendedName>
</protein>